<evidence type="ECO:0000313" key="2">
    <source>
        <dbReference type="EnsemblMetazoa" id="ACUA024301-PA"/>
    </source>
</evidence>
<dbReference type="VEuPathDB" id="VectorBase:ACUA024301"/>
<dbReference type="EnsemblMetazoa" id="ACUA024301-RA">
    <property type="protein sequence ID" value="ACUA024301-PA"/>
    <property type="gene ID" value="ACUA024301"/>
</dbReference>
<dbReference type="Proteomes" id="UP000075883">
    <property type="component" value="Unassembled WGS sequence"/>
</dbReference>
<organism evidence="2 3">
    <name type="scientific">Anopheles culicifacies</name>
    <dbReference type="NCBI Taxonomy" id="139723"/>
    <lineage>
        <taxon>Eukaryota</taxon>
        <taxon>Metazoa</taxon>
        <taxon>Ecdysozoa</taxon>
        <taxon>Arthropoda</taxon>
        <taxon>Hexapoda</taxon>
        <taxon>Insecta</taxon>
        <taxon>Pterygota</taxon>
        <taxon>Neoptera</taxon>
        <taxon>Endopterygota</taxon>
        <taxon>Diptera</taxon>
        <taxon>Nematocera</taxon>
        <taxon>Culicoidea</taxon>
        <taxon>Culicidae</taxon>
        <taxon>Anophelinae</taxon>
        <taxon>Anopheles</taxon>
        <taxon>culicifacies species complex</taxon>
    </lineage>
</organism>
<proteinExistence type="predicted"/>
<dbReference type="EMBL" id="AXCM01014978">
    <property type="status" value="NOT_ANNOTATED_CDS"/>
    <property type="molecule type" value="Genomic_DNA"/>
</dbReference>
<dbReference type="AlphaFoldDB" id="A0A182MR67"/>
<protein>
    <submittedName>
        <fullName evidence="2">Uncharacterized protein</fullName>
    </submittedName>
</protein>
<accession>A0A182MR67</accession>
<sequence length="141" mass="15814">MDWRSLPYIPSFGLRTIMALIVESGSNREWHFCHRRLGRKPSKCIVTAGDCLWPNRNHGPVLTSILLVILCLARPIVCSRERELHLPDYAILSRYARTLSNPCDELAGRADSTTKQSAPPEPGTMLTLSELVTQSDDLAKK</sequence>
<feature type="region of interest" description="Disordered" evidence="1">
    <location>
        <begin position="106"/>
        <end position="141"/>
    </location>
</feature>
<keyword evidence="3" id="KW-1185">Reference proteome</keyword>
<reference evidence="3" key="1">
    <citation type="submission" date="2013-09" db="EMBL/GenBank/DDBJ databases">
        <title>The Genome Sequence of Anopheles culicifacies species A.</title>
        <authorList>
            <consortium name="The Broad Institute Genomics Platform"/>
            <person name="Neafsey D.E."/>
            <person name="Besansky N."/>
            <person name="Howell P."/>
            <person name="Walton C."/>
            <person name="Young S.K."/>
            <person name="Zeng Q."/>
            <person name="Gargeya S."/>
            <person name="Fitzgerald M."/>
            <person name="Haas B."/>
            <person name="Abouelleil A."/>
            <person name="Allen A.W."/>
            <person name="Alvarado L."/>
            <person name="Arachchi H.M."/>
            <person name="Berlin A.M."/>
            <person name="Chapman S.B."/>
            <person name="Gainer-Dewar J."/>
            <person name="Goldberg J."/>
            <person name="Griggs A."/>
            <person name="Gujja S."/>
            <person name="Hansen M."/>
            <person name="Howarth C."/>
            <person name="Imamovic A."/>
            <person name="Ireland A."/>
            <person name="Larimer J."/>
            <person name="McCowan C."/>
            <person name="Murphy C."/>
            <person name="Pearson M."/>
            <person name="Poon T.W."/>
            <person name="Priest M."/>
            <person name="Roberts A."/>
            <person name="Saif S."/>
            <person name="Shea T."/>
            <person name="Sisk P."/>
            <person name="Sykes S."/>
            <person name="Wortman J."/>
            <person name="Nusbaum C."/>
            <person name="Birren B."/>
        </authorList>
    </citation>
    <scope>NUCLEOTIDE SEQUENCE [LARGE SCALE GENOMIC DNA]</scope>
    <source>
        <strain evidence="3">A-37</strain>
    </source>
</reference>
<name>A0A182MR67_9DIPT</name>
<evidence type="ECO:0000256" key="1">
    <source>
        <dbReference type="SAM" id="MobiDB-lite"/>
    </source>
</evidence>
<feature type="compositionally biased region" description="Polar residues" evidence="1">
    <location>
        <begin position="126"/>
        <end position="141"/>
    </location>
</feature>
<evidence type="ECO:0000313" key="3">
    <source>
        <dbReference type="Proteomes" id="UP000075883"/>
    </source>
</evidence>
<reference evidence="2" key="2">
    <citation type="submission" date="2020-05" db="UniProtKB">
        <authorList>
            <consortium name="EnsemblMetazoa"/>
        </authorList>
    </citation>
    <scope>IDENTIFICATION</scope>
    <source>
        <strain evidence="2">A-37</strain>
    </source>
</reference>